<gene>
    <name evidence="9" type="ORF">GNP77_06250</name>
</gene>
<dbReference type="InterPro" id="IPR005017">
    <property type="entry name" value="OMPP1/FadL/TodX"/>
</dbReference>
<evidence type="ECO:0000256" key="4">
    <source>
        <dbReference type="ARBA" id="ARBA00022692"/>
    </source>
</evidence>
<feature type="chain" id="PRO_5026716659" evidence="8">
    <location>
        <begin position="23"/>
        <end position="389"/>
    </location>
</feature>
<sequence length="389" mass="42755">MKPFFSYSLTASAVLLSFNAFSSGLFLQEATVANAGTTGAGDGVYTESAAAMWTNPATMSYMGESKTTINAMAFDLEMKFNDNNGSEDGRAHSILPSAGAFHTQAITDKLHFGLALGAVGGSSLDYGGDWAGSKLLEDISLTAMQLNPALSYQVNERLSLGAGLQFSWASFEQSMSGITAEKDSDWAYGYNLGVMYQVSEQASMGLSYRSKLEHEFNNNISLGNFNPTLSSGMIMPDIVDLSTSYALSKDVNLLSSIQLHRWSHWDSTILDANLGHDNIEKPIPRDWDDVWKFAIGADYRLNSDWRLKAGFSYETSPQDDPSMQWVDLPVGEQYRYSVGASTSWDDITMDMFYEYADLGSVDMDRSVNTMNINGSFDGRIHFVGVNFTF</sequence>
<keyword evidence="6" id="KW-0472">Membrane</keyword>
<dbReference type="PANTHER" id="PTHR35093:SF8">
    <property type="entry name" value="OUTER MEMBRANE PROTEIN NMB0088-RELATED"/>
    <property type="match status" value="1"/>
</dbReference>
<dbReference type="GO" id="GO:0015483">
    <property type="term" value="F:long-chain fatty acid transporting porin activity"/>
    <property type="evidence" value="ECO:0007669"/>
    <property type="project" value="TreeGrafter"/>
</dbReference>
<evidence type="ECO:0000256" key="6">
    <source>
        <dbReference type="ARBA" id="ARBA00023136"/>
    </source>
</evidence>
<dbReference type="EMBL" id="WOBO01000005">
    <property type="protein sequence ID" value="MUK44979.1"/>
    <property type="molecule type" value="Genomic_DNA"/>
</dbReference>
<dbReference type="Proteomes" id="UP000435323">
    <property type="component" value="Unassembled WGS sequence"/>
</dbReference>
<proteinExistence type="inferred from homology"/>
<evidence type="ECO:0000256" key="2">
    <source>
        <dbReference type="ARBA" id="ARBA00008163"/>
    </source>
</evidence>
<evidence type="ECO:0000256" key="1">
    <source>
        <dbReference type="ARBA" id="ARBA00004571"/>
    </source>
</evidence>
<comment type="subcellular location">
    <subcellularLocation>
        <location evidence="1">Cell outer membrane</location>
        <topology evidence="1">Multi-pass membrane protein</topology>
    </subcellularLocation>
</comment>
<name>A0A6N3YVT2_ALIFS</name>
<reference evidence="9 10" key="1">
    <citation type="submission" date="2019-11" db="EMBL/GenBank/DDBJ databases">
        <title>Using colonization assays and comparative genomics to discover symbiosis behaviors and factors in Vibrio fischeri.</title>
        <authorList>
            <person name="Bongrand C."/>
            <person name="Moriano-Gutierrez S."/>
            <person name="Arevalo P."/>
            <person name="Mcfall-Ngai M."/>
            <person name="Visick K."/>
            <person name="Polz M.F."/>
            <person name="Ruby E.G."/>
        </authorList>
    </citation>
    <scope>NUCLEOTIDE SEQUENCE [LARGE SCALE GENOMIC DNA]</scope>
    <source>
        <strain evidence="10">emors.3.2</strain>
    </source>
</reference>
<dbReference type="AlphaFoldDB" id="A0A6N3YVT2"/>
<protein>
    <submittedName>
        <fullName evidence="9">Outer membrane beta-barrel protein</fullName>
    </submittedName>
</protein>
<accession>A0A6N3YVT2</accession>
<comment type="similarity">
    <text evidence="2">Belongs to the OmpP1/FadL family.</text>
</comment>
<evidence type="ECO:0000256" key="7">
    <source>
        <dbReference type="ARBA" id="ARBA00023237"/>
    </source>
</evidence>
<keyword evidence="5 8" id="KW-0732">Signal</keyword>
<evidence type="ECO:0000313" key="9">
    <source>
        <dbReference type="EMBL" id="MUK44979.1"/>
    </source>
</evidence>
<dbReference type="RefSeq" id="WP_155657533.1">
    <property type="nucleotide sequence ID" value="NZ_WOBB01000007.1"/>
</dbReference>
<evidence type="ECO:0000256" key="3">
    <source>
        <dbReference type="ARBA" id="ARBA00022452"/>
    </source>
</evidence>
<organism evidence="9 10">
    <name type="scientific">Aliivibrio fischeri</name>
    <name type="common">Vibrio fischeri</name>
    <dbReference type="NCBI Taxonomy" id="668"/>
    <lineage>
        <taxon>Bacteria</taxon>
        <taxon>Pseudomonadati</taxon>
        <taxon>Pseudomonadota</taxon>
        <taxon>Gammaproteobacteria</taxon>
        <taxon>Vibrionales</taxon>
        <taxon>Vibrionaceae</taxon>
        <taxon>Aliivibrio</taxon>
    </lineage>
</organism>
<keyword evidence="3" id="KW-1134">Transmembrane beta strand</keyword>
<evidence type="ECO:0000256" key="5">
    <source>
        <dbReference type="ARBA" id="ARBA00022729"/>
    </source>
</evidence>
<comment type="caution">
    <text evidence="9">The sequence shown here is derived from an EMBL/GenBank/DDBJ whole genome shotgun (WGS) entry which is preliminary data.</text>
</comment>
<dbReference type="PANTHER" id="PTHR35093">
    <property type="entry name" value="OUTER MEMBRANE PROTEIN NMB0088-RELATED"/>
    <property type="match status" value="1"/>
</dbReference>
<evidence type="ECO:0000313" key="10">
    <source>
        <dbReference type="Proteomes" id="UP000435323"/>
    </source>
</evidence>
<dbReference type="Gene3D" id="2.40.160.60">
    <property type="entry name" value="Outer membrane protein transport protein (OMPP1/FadL/TodX)"/>
    <property type="match status" value="1"/>
</dbReference>
<dbReference type="SUPFAM" id="SSF56935">
    <property type="entry name" value="Porins"/>
    <property type="match status" value="1"/>
</dbReference>
<keyword evidence="4" id="KW-0812">Transmembrane</keyword>
<dbReference type="GO" id="GO:0009279">
    <property type="term" value="C:cell outer membrane"/>
    <property type="evidence" value="ECO:0007669"/>
    <property type="project" value="UniProtKB-SubCell"/>
</dbReference>
<keyword evidence="7" id="KW-0998">Cell outer membrane</keyword>
<evidence type="ECO:0000256" key="8">
    <source>
        <dbReference type="SAM" id="SignalP"/>
    </source>
</evidence>
<dbReference type="Pfam" id="PF03349">
    <property type="entry name" value="Toluene_X"/>
    <property type="match status" value="1"/>
</dbReference>
<feature type="signal peptide" evidence="8">
    <location>
        <begin position="1"/>
        <end position="22"/>
    </location>
</feature>